<sequence>MKGIILGMLLLVVLPLKIENFPAEINLEIERENSLLKVYLKCYNPTSEPISFKVGLNVIKNGAEGKATILQKQNIKILPKEKIKPTIGVIKINPQDIYLIEVKIWNKEGDLIFEKTITSENLV</sequence>
<dbReference type="AlphaFoldDB" id="F8C5M8"/>
<gene>
    <name evidence="1" type="ordered locus">TOPB45_0911</name>
</gene>
<organism evidence="1 2">
    <name type="scientific">Thermodesulfobacterium geofontis (strain OPF15)</name>
    <dbReference type="NCBI Taxonomy" id="795359"/>
    <lineage>
        <taxon>Bacteria</taxon>
        <taxon>Pseudomonadati</taxon>
        <taxon>Thermodesulfobacteriota</taxon>
        <taxon>Thermodesulfobacteria</taxon>
        <taxon>Thermodesulfobacteriales</taxon>
        <taxon>Thermodesulfobacteriaceae</taxon>
        <taxon>Thermodesulfobacterium</taxon>
    </lineage>
</organism>
<dbReference type="HOGENOM" id="CLU_2014180_0_0_0"/>
<evidence type="ECO:0000313" key="1">
    <source>
        <dbReference type="EMBL" id="AEH23008.1"/>
    </source>
</evidence>
<evidence type="ECO:0000313" key="2">
    <source>
        <dbReference type="Proteomes" id="UP000006583"/>
    </source>
</evidence>
<accession>F8C5M8</accession>
<reference evidence="1 2" key="1">
    <citation type="journal article" date="2013" name="Genome Announc.">
        <title>Complete genome sequence of the hyperthermophilic sulfate-reducing bacterium Thermodesulfobacterium geofontis OPF15T.</title>
        <authorList>
            <person name="Elkins J.G."/>
            <person name="Hamilton-Brehm S.D."/>
            <person name="Lucas S."/>
            <person name="Han J."/>
            <person name="Lapidus A."/>
            <person name="Cheng J.F."/>
            <person name="Goodwin L.A."/>
            <person name="Pitluck S."/>
            <person name="Peters L."/>
            <person name="Mikhailova N."/>
            <person name="Davenport K.W."/>
            <person name="Detter J.C."/>
            <person name="Han C.S."/>
            <person name="Tapia R."/>
            <person name="Land M.L."/>
            <person name="Hauser L."/>
            <person name="Kyrpides N.C."/>
            <person name="Ivanova N.N."/>
            <person name="Pagani I."/>
            <person name="Bruce D."/>
            <person name="Woyke T."/>
            <person name="Cottingham R.W."/>
        </authorList>
    </citation>
    <scope>NUCLEOTIDE SEQUENCE [LARGE SCALE GENOMIC DNA]</scope>
    <source>
        <strain evidence="1 2">OPF15</strain>
    </source>
</reference>
<dbReference type="EMBL" id="CP002829">
    <property type="protein sequence ID" value="AEH23008.1"/>
    <property type="molecule type" value="Genomic_DNA"/>
</dbReference>
<protein>
    <submittedName>
        <fullName evidence="1">Uncharacterized protein</fullName>
    </submittedName>
</protein>
<dbReference type="RefSeq" id="WP_013909706.1">
    <property type="nucleotide sequence ID" value="NC_015682.1"/>
</dbReference>
<dbReference type="PATRIC" id="fig|795359.3.peg.921"/>
<dbReference type="InterPro" id="IPR053722">
    <property type="entry name" value="Curli_assembly_CsgC/AgfC"/>
</dbReference>
<dbReference type="KEGG" id="top:TOPB45_0911"/>
<proteinExistence type="predicted"/>
<dbReference type="STRING" id="795359.TOPB45_0911"/>
<dbReference type="Proteomes" id="UP000006583">
    <property type="component" value="Chromosome"/>
</dbReference>
<name>F8C5M8_THEGP</name>
<dbReference type="Gene3D" id="2.60.40.2420">
    <property type="match status" value="1"/>
</dbReference>
<keyword evidence="2" id="KW-1185">Reference proteome</keyword>